<dbReference type="Pfam" id="PF04754">
    <property type="entry name" value="Transposase_31"/>
    <property type="match status" value="1"/>
</dbReference>
<evidence type="ECO:0000259" key="1">
    <source>
        <dbReference type="Pfam" id="PF04754"/>
    </source>
</evidence>
<protein>
    <recommendedName>
        <fullName evidence="1">Transposase (putative) YhgA-like domain-containing protein</fullName>
    </recommendedName>
</protein>
<accession>A0A7Y0HSI9</accession>
<comment type="caution">
    <text evidence="2">The sequence shown here is derived from an EMBL/GenBank/DDBJ whole genome shotgun (WGS) entry which is preliminary data.</text>
</comment>
<dbReference type="InterPro" id="IPR051699">
    <property type="entry name" value="Rpn/YhgA-like_nuclease"/>
</dbReference>
<dbReference type="GO" id="GO:0006310">
    <property type="term" value="P:DNA recombination"/>
    <property type="evidence" value="ECO:0007669"/>
    <property type="project" value="TreeGrafter"/>
</dbReference>
<reference evidence="2 3" key="1">
    <citation type="submission" date="2020-04" db="EMBL/GenBank/DDBJ databases">
        <authorList>
            <person name="Doyle D.A."/>
        </authorList>
    </citation>
    <scope>NUCLEOTIDE SEQUENCE [LARGE SCALE GENOMIC DNA]</scope>
    <source>
        <strain evidence="2 3">P21</strain>
    </source>
</reference>
<evidence type="ECO:0000313" key="2">
    <source>
        <dbReference type="EMBL" id="NMM65883.1"/>
    </source>
</evidence>
<dbReference type="GO" id="GO:1990238">
    <property type="term" value="F:double-stranded DNA endonuclease activity"/>
    <property type="evidence" value="ECO:0007669"/>
    <property type="project" value="TreeGrafter"/>
</dbReference>
<proteinExistence type="predicted"/>
<name>A0A7Y0HSI9_9CLOT</name>
<sequence length="202" mass="23671">MNLKKDINNVHDKSYKDLYNGNSEWDVSTRFRDIVENGELFGDNIIDFEYNLFDINNKYSKEELIKNKSITSAIFLLDQKVEPREFLDRIKTIALFFDSLNEKELQVLKHWIENSVEDRLAKEAVKILSSSKEEVESMVASNAFIITEMEKHAQENGIKEGIKEGEKKKAIEMAREMLKDNEPIEKIKKYTKLSDEEIEEIK</sequence>
<dbReference type="PANTHER" id="PTHR34611:SF2">
    <property type="entry name" value="INACTIVE RECOMBINATION-PROMOTING NUCLEASE-LIKE PROTEIN RPNE-RELATED"/>
    <property type="match status" value="1"/>
</dbReference>
<keyword evidence="3" id="KW-1185">Reference proteome</keyword>
<gene>
    <name evidence="2" type="ORF">HBE96_25225</name>
</gene>
<evidence type="ECO:0000313" key="3">
    <source>
        <dbReference type="Proteomes" id="UP000537131"/>
    </source>
</evidence>
<dbReference type="RefSeq" id="WP_169300470.1">
    <property type="nucleotide sequence ID" value="NZ_JABBNI010000067.1"/>
</dbReference>
<feature type="domain" description="Transposase (putative) YhgA-like" evidence="1">
    <location>
        <begin position="18"/>
        <end position="106"/>
    </location>
</feature>
<dbReference type="PANTHER" id="PTHR34611">
    <property type="match status" value="1"/>
</dbReference>
<dbReference type="InterPro" id="IPR006842">
    <property type="entry name" value="Transposase_31"/>
</dbReference>
<reference evidence="2 3" key="2">
    <citation type="submission" date="2020-06" db="EMBL/GenBank/DDBJ databases">
        <title>Complete Genome Sequence of Clostridium muelleri sp. nov. P21T, an Acid-Alcohol Producing Acetogen Isolated from Old Hay.</title>
        <authorList>
            <person name="Duncan K.E."/>
            <person name="Tanner R.S."/>
        </authorList>
    </citation>
    <scope>NUCLEOTIDE SEQUENCE [LARGE SCALE GENOMIC DNA]</scope>
    <source>
        <strain evidence="2 3">P21</strain>
    </source>
</reference>
<dbReference type="EMBL" id="JABBNI010000067">
    <property type="protein sequence ID" value="NMM65883.1"/>
    <property type="molecule type" value="Genomic_DNA"/>
</dbReference>
<dbReference type="AlphaFoldDB" id="A0A7Y0HSI9"/>
<dbReference type="Proteomes" id="UP000537131">
    <property type="component" value="Unassembled WGS sequence"/>
</dbReference>
<organism evidence="2 3">
    <name type="scientific">Clostridium muellerianum</name>
    <dbReference type="NCBI Taxonomy" id="2716538"/>
    <lineage>
        <taxon>Bacteria</taxon>
        <taxon>Bacillati</taxon>
        <taxon>Bacillota</taxon>
        <taxon>Clostridia</taxon>
        <taxon>Eubacteriales</taxon>
        <taxon>Clostridiaceae</taxon>
        <taxon>Clostridium</taxon>
    </lineage>
</organism>